<dbReference type="EMBL" id="JAAIVJ010000011">
    <property type="protein sequence ID" value="NEY91687.1"/>
    <property type="molecule type" value="Genomic_DNA"/>
</dbReference>
<organism evidence="1 2">
    <name type="scientific">Tabrizicola oligotrophica</name>
    <dbReference type="NCBI Taxonomy" id="2710650"/>
    <lineage>
        <taxon>Bacteria</taxon>
        <taxon>Pseudomonadati</taxon>
        <taxon>Pseudomonadota</taxon>
        <taxon>Alphaproteobacteria</taxon>
        <taxon>Rhodobacterales</taxon>
        <taxon>Paracoccaceae</taxon>
        <taxon>Tabrizicola</taxon>
    </lineage>
</organism>
<sequence length="62" mass="6834">MTKNTSSAVFDPALGAIHDLTVASEFLMVALRAITSTQKIEDRTAQEFIDLTLCKLRPLLRA</sequence>
<name>A0A6M0QWA5_9RHOB</name>
<evidence type="ECO:0000313" key="1">
    <source>
        <dbReference type="EMBL" id="NEY91687.1"/>
    </source>
</evidence>
<evidence type="ECO:0000313" key="2">
    <source>
        <dbReference type="Proteomes" id="UP000477782"/>
    </source>
</evidence>
<comment type="caution">
    <text evidence="1">The sequence shown here is derived from an EMBL/GenBank/DDBJ whole genome shotgun (WGS) entry which is preliminary data.</text>
</comment>
<dbReference type="AlphaFoldDB" id="A0A6M0QWA5"/>
<protein>
    <submittedName>
        <fullName evidence="1">Uncharacterized protein</fullName>
    </submittedName>
</protein>
<accession>A0A6M0QWA5</accession>
<gene>
    <name evidence="1" type="ORF">G4Z14_15410</name>
</gene>
<dbReference type="Proteomes" id="UP000477782">
    <property type="component" value="Unassembled WGS sequence"/>
</dbReference>
<keyword evidence="2" id="KW-1185">Reference proteome</keyword>
<reference evidence="1 2" key="1">
    <citation type="submission" date="2020-02" db="EMBL/GenBank/DDBJ databases">
        <authorList>
            <person name="Chen W.-M."/>
        </authorList>
    </citation>
    <scope>NUCLEOTIDE SEQUENCE [LARGE SCALE GENOMIC DNA]</scope>
    <source>
        <strain evidence="1 2">KMS-5</strain>
    </source>
</reference>
<proteinExistence type="predicted"/>
<dbReference type="RefSeq" id="WP_164627342.1">
    <property type="nucleotide sequence ID" value="NZ_JAAIVJ010000011.1"/>
</dbReference>